<feature type="domain" description="UDENN FNIP1/2-type" evidence="11">
    <location>
        <begin position="728"/>
        <end position="1697"/>
    </location>
</feature>
<dbReference type="SMART" id="SM00382">
    <property type="entry name" value="AAA"/>
    <property type="match status" value="1"/>
</dbReference>
<gene>
    <name evidence="12" type="ORF">CGI_10023430</name>
</gene>
<dbReference type="EMBL" id="JH817736">
    <property type="protein sequence ID" value="EKC34327.1"/>
    <property type="molecule type" value="Genomic_DNA"/>
</dbReference>
<comment type="similarity">
    <text evidence="3">Belongs to the FNIP family.</text>
</comment>
<feature type="compositionally biased region" description="Polar residues" evidence="10">
    <location>
        <begin position="200"/>
        <end position="212"/>
    </location>
</feature>
<keyword evidence="5" id="KW-0547">Nucleotide-binding</keyword>
<dbReference type="InParanoid" id="K1QBW1"/>
<evidence type="ECO:0000256" key="5">
    <source>
        <dbReference type="ARBA" id="ARBA00022741"/>
    </source>
</evidence>
<keyword evidence="7" id="KW-0472">Membrane</keyword>
<dbReference type="GO" id="GO:0042030">
    <property type="term" value="F:ATPase inhibitor activity"/>
    <property type="evidence" value="ECO:0007669"/>
    <property type="project" value="TreeGrafter"/>
</dbReference>
<feature type="region of interest" description="Disordered" evidence="10">
    <location>
        <begin position="1447"/>
        <end position="1484"/>
    </location>
</feature>
<evidence type="ECO:0000256" key="3">
    <source>
        <dbReference type="ARBA" id="ARBA00007541"/>
    </source>
</evidence>
<feature type="compositionally biased region" description="Polar residues" evidence="10">
    <location>
        <begin position="775"/>
        <end position="786"/>
    </location>
</feature>
<dbReference type="PROSITE" id="PS00674">
    <property type="entry name" value="AAA"/>
    <property type="match status" value="1"/>
</dbReference>
<feature type="region of interest" description="Disordered" evidence="10">
    <location>
        <begin position="325"/>
        <end position="368"/>
    </location>
</feature>
<dbReference type="InterPro" id="IPR003593">
    <property type="entry name" value="AAA+_ATPase"/>
</dbReference>
<evidence type="ECO:0000256" key="1">
    <source>
        <dbReference type="ARBA" id="ARBA00004496"/>
    </source>
</evidence>
<sequence length="1706" mass="191683">MNVNDEYDKQFLNQYQTLFLSDKLTNGTPDEKADVYRRLMGQLQLARNHGRLSSDNLELLLKEYWRPYTAIVDTHNTEQGLNNFAEGALSICSKYRNESQKWKSSLSLEKVQQMESYKKYLADVKDKQEKLLPEGRQSEIVIKSRGSRDHTTTSKQGGPAKSSFLASSSGHLQGRLSDSLNSNRERQHPRTMRNPGETGGNDQPFGSFNQRPPTFGNPSVAAGSGRNQMVGGGVKQSGNRRPLFGNGGKMYGERENVNPFSNHFGEEKPFQNRQVRDESNSMKRPYMDDGMEGPSGQGQNDQPSFSGPFRTAKEQLNIENQKKFGRGRGTVSTSSYGATKKSLGTRRGPSSRFVPPVMNREENEEPEDVGVKAITRSVLGKNGEKGEEVTDERLKGIEPKMIELIMNEIMDHGPQLSWDDIAGLEFAKKTIKEIVVWPMLRPDIFTGLRGPPKGLLLFGPPGTGKTLIGKCIASQSKSTFFSISASSLTSKWVGEGEKMVRAMFAVARCHQPAVVFIDEIDSLLSQRSDGEHEASRRIKTEFLIQLDGAATLSDERILVIGATNRPQEIDEAARRRFVKRLYIPLPEGEARKHIVLNLLSQQTYQLSEAELDAIQLKSEGYSGSDMSYLCKEAALGPIRSMPFGDIENITADQVRPIMYEDFEAAFHQVRASVSDKDLDLYLEWDRIKIFVARKRAQEQPNPDATCNRKCGRNSNLFNKGKEWKTPDFDPSQIRLLLYSELDGNRSILFDSKSVIKVEEKSRCSRSSKCHRRETQPNTSPNTSAGENSCPRYQAKYQLTKPCSDFKTLEEVLFGSVGMAQKGSSLKVHFLWSQMLLTKVFIPTTPKQESLHCDLDLDQSYQSQGEQTSPRLIYQPEKPHTNDHSVPMDVPDRIATFDIYDRDSGLASLTSSGSFHTPFPSPSSNASSYSSMHRRWMRSMATSFEGIKKRNSQDNLAAQDAPNSLGPQPGCRKRKSKLALGIVFGGDQKQNEQENLIFQNFFFSHITLIEGHLEKLKMAVEKAYCSKNKFVDIVMEALEIFRGDIMDLYTTPRLSEPVWLSMMSHPSYRYQICETFMRELVSLINKFDSKNNEFFMSTLVTAVLTHHLAWVPTVTPAGGTPSKTYLHNHSAKWVDTLAKTHPYNPLWAQLGDMYGAIGYPLKIARTIIVGKKADIVRKILYILSYFIRCSDVHENSELGSLKSFLEDISLEAQEEDKTPVQEGFKFPTGADEKLENYYNNSNSVINVTDSGTHDVHSSGDFNRSVDRKSLKLDLHGHPILHEGSDVKRNNEVESSLEMNQDEGYCSIVQSEDGEKNKCRLSTDNVVENVRIETVKNVNRAITKGTCEEKVTNPANTTSVFSSKLSHKEATVKTPSTADIKHLYLSERSLSMFNEYMDDDSIETKTIDEVPEDKRVVIHPAIRDLVTSQSLECLPEALEAEVGGTHQRRLGSVGQTARPKVSPLSRQISSELSKPSTYNPGRCRSVTPTELNRRRHLSSTSSFDFDHMDPLVYFKELSMPSISSEKNSSIKMFDRNFGRSLLADFSDHYLSNFVLHGTSDTNFKERLIIDLHMATQHPVLDEPITEAVFIVADTDKWTVDIMSSKSSDQPPKVSRVVASQLVCNMMDAVQQLHKLKMSSEFCLMHLEDRLQEIYFKSIMLAEYLRDSKNPGPCDIKGITKLLGFDAGDLPLLVAIAGTHSPHLSLGVV</sequence>
<dbReference type="FunFam" id="3.40.50.300:FF:000093">
    <property type="entry name" value="Fidgetin-like 1"/>
    <property type="match status" value="1"/>
</dbReference>
<dbReference type="FunFam" id="1.10.8.60:FF:000022">
    <property type="entry name" value="Fidgetin like 1"/>
    <property type="match status" value="1"/>
</dbReference>
<dbReference type="Gene3D" id="3.40.50.300">
    <property type="entry name" value="P-loop containing nucleotide triphosphate hydrolases"/>
    <property type="match status" value="1"/>
</dbReference>
<evidence type="ECO:0000256" key="6">
    <source>
        <dbReference type="ARBA" id="ARBA00022840"/>
    </source>
</evidence>
<dbReference type="CDD" id="cd19525">
    <property type="entry name" value="RecA-like_Figl-1"/>
    <property type="match status" value="1"/>
</dbReference>
<dbReference type="GO" id="GO:0051087">
    <property type="term" value="F:protein-folding chaperone binding"/>
    <property type="evidence" value="ECO:0007669"/>
    <property type="project" value="TreeGrafter"/>
</dbReference>
<name>K1QBW1_MAGGI</name>
<dbReference type="InterPro" id="IPR028085">
    <property type="entry name" value="FNIP_mid_dom"/>
</dbReference>
<protein>
    <recommendedName>
        <fullName evidence="9">Fidgetin-like protein 1</fullName>
    </recommendedName>
</protein>
<evidence type="ECO:0000313" key="12">
    <source>
        <dbReference type="EMBL" id="EKC34327.1"/>
    </source>
</evidence>
<feature type="compositionally biased region" description="Basic and acidic residues" evidence="10">
    <location>
        <begin position="264"/>
        <end position="287"/>
    </location>
</feature>
<proteinExistence type="inferred from homology"/>
<organism evidence="12">
    <name type="scientific">Magallana gigas</name>
    <name type="common">Pacific oyster</name>
    <name type="synonym">Crassostrea gigas</name>
    <dbReference type="NCBI Taxonomy" id="29159"/>
    <lineage>
        <taxon>Eukaryota</taxon>
        <taxon>Metazoa</taxon>
        <taxon>Spiralia</taxon>
        <taxon>Lophotrochozoa</taxon>
        <taxon>Mollusca</taxon>
        <taxon>Bivalvia</taxon>
        <taxon>Autobranchia</taxon>
        <taxon>Pteriomorphia</taxon>
        <taxon>Ostreida</taxon>
        <taxon>Ostreoidea</taxon>
        <taxon>Ostreidae</taxon>
        <taxon>Magallana</taxon>
    </lineage>
</organism>
<feature type="region of interest" description="Disordered" evidence="10">
    <location>
        <begin position="766"/>
        <end position="788"/>
    </location>
</feature>
<accession>K1QBW1</accession>
<dbReference type="InterPro" id="IPR047858">
    <property type="entry name" value="FIGNL1_ATPase"/>
</dbReference>
<evidence type="ECO:0000256" key="2">
    <source>
        <dbReference type="ARBA" id="ARBA00004656"/>
    </source>
</evidence>
<evidence type="ECO:0000256" key="8">
    <source>
        <dbReference type="ARBA" id="ARBA00023228"/>
    </source>
</evidence>
<feature type="region of interest" description="Disordered" evidence="10">
    <location>
        <begin position="131"/>
        <end position="308"/>
    </location>
</feature>
<dbReference type="Pfam" id="PF14637">
    <property type="entry name" value="FNIP_M"/>
    <property type="match status" value="1"/>
</dbReference>
<feature type="compositionally biased region" description="Polar residues" evidence="10">
    <location>
        <begin position="164"/>
        <end position="182"/>
    </location>
</feature>
<dbReference type="InterPro" id="IPR028086">
    <property type="entry name" value="FNIP_C_dom"/>
</dbReference>
<dbReference type="Pfam" id="PF00004">
    <property type="entry name" value="AAA"/>
    <property type="match status" value="1"/>
</dbReference>
<dbReference type="GO" id="GO:0005524">
    <property type="term" value="F:ATP binding"/>
    <property type="evidence" value="ECO:0007669"/>
    <property type="project" value="UniProtKB-KW"/>
</dbReference>
<comment type="subcellular location">
    <subcellularLocation>
        <location evidence="1">Cytoplasm</location>
    </subcellularLocation>
    <subcellularLocation>
        <location evidence="2">Lysosome membrane</location>
    </subcellularLocation>
</comment>
<evidence type="ECO:0000256" key="4">
    <source>
        <dbReference type="ARBA" id="ARBA00022490"/>
    </source>
</evidence>
<dbReference type="Pfam" id="PF14638">
    <property type="entry name" value="FNIP_C"/>
    <property type="match status" value="1"/>
</dbReference>
<dbReference type="InterPro" id="IPR003960">
    <property type="entry name" value="ATPase_AAA_CS"/>
</dbReference>
<dbReference type="GO" id="GO:0016887">
    <property type="term" value="F:ATP hydrolysis activity"/>
    <property type="evidence" value="ECO:0007669"/>
    <property type="project" value="InterPro"/>
</dbReference>
<dbReference type="FunCoup" id="K1QBW1">
    <property type="interactions" value="1030"/>
</dbReference>
<dbReference type="HOGENOM" id="CLU_240739_0_0_1"/>
<dbReference type="SUPFAM" id="SSF52540">
    <property type="entry name" value="P-loop containing nucleoside triphosphate hydrolases"/>
    <property type="match status" value="1"/>
</dbReference>
<evidence type="ECO:0000256" key="7">
    <source>
        <dbReference type="ARBA" id="ARBA00023136"/>
    </source>
</evidence>
<dbReference type="Pfam" id="PF14636">
    <property type="entry name" value="FNIP_N"/>
    <property type="match status" value="1"/>
</dbReference>
<dbReference type="GO" id="GO:0005765">
    <property type="term" value="C:lysosomal membrane"/>
    <property type="evidence" value="ECO:0007669"/>
    <property type="project" value="UniProtKB-SubCell"/>
</dbReference>
<evidence type="ECO:0000259" key="11">
    <source>
        <dbReference type="PROSITE" id="PS51836"/>
    </source>
</evidence>
<feature type="compositionally biased region" description="Polar residues" evidence="10">
    <location>
        <begin position="1462"/>
        <end position="1477"/>
    </location>
</feature>
<dbReference type="PANTHER" id="PTHR21634">
    <property type="entry name" value="RE13835P"/>
    <property type="match status" value="1"/>
</dbReference>
<reference evidence="12" key="1">
    <citation type="journal article" date="2012" name="Nature">
        <title>The oyster genome reveals stress adaptation and complexity of shell formation.</title>
        <authorList>
            <person name="Zhang G."/>
            <person name="Fang X."/>
            <person name="Guo X."/>
            <person name="Li L."/>
            <person name="Luo R."/>
            <person name="Xu F."/>
            <person name="Yang P."/>
            <person name="Zhang L."/>
            <person name="Wang X."/>
            <person name="Qi H."/>
            <person name="Xiong Z."/>
            <person name="Que H."/>
            <person name="Xie Y."/>
            <person name="Holland P.W."/>
            <person name="Paps J."/>
            <person name="Zhu Y."/>
            <person name="Wu F."/>
            <person name="Chen Y."/>
            <person name="Wang J."/>
            <person name="Peng C."/>
            <person name="Meng J."/>
            <person name="Yang L."/>
            <person name="Liu J."/>
            <person name="Wen B."/>
            <person name="Zhang N."/>
            <person name="Huang Z."/>
            <person name="Zhu Q."/>
            <person name="Feng Y."/>
            <person name="Mount A."/>
            <person name="Hedgecock D."/>
            <person name="Xu Z."/>
            <person name="Liu Y."/>
            <person name="Domazet-Loso T."/>
            <person name="Du Y."/>
            <person name="Sun X."/>
            <person name="Zhang S."/>
            <person name="Liu B."/>
            <person name="Cheng P."/>
            <person name="Jiang X."/>
            <person name="Li J."/>
            <person name="Fan D."/>
            <person name="Wang W."/>
            <person name="Fu W."/>
            <person name="Wang T."/>
            <person name="Wang B."/>
            <person name="Zhang J."/>
            <person name="Peng Z."/>
            <person name="Li Y."/>
            <person name="Li N."/>
            <person name="Wang J."/>
            <person name="Chen M."/>
            <person name="He Y."/>
            <person name="Tan F."/>
            <person name="Song X."/>
            <person name="Zheng Q."/>
            <person name="Huang R."/>
            <person name="Yang H."/>
            <person name="Du X."/>
            <person name="Chen L."/>
            <person name="Yang M."/>
            <person name="Gaffney P.M."/>
            <person name="Wang S."/>
            <person name="Luo L."/>
            <person name="She Z."/>
            <person name="Ming Y."/>
            <person name="Huang W."/>
            <person name="Zhang S."/>
            <person name="Huang B."/>
            <person name="Zhang Y."/>
            <person name="Qu T."/>
            <person name="Ni P."/>
            <person name="Miao G."/>
            <person name="Wang J."/>
            <person name="Wang Q."/>
            <person name="Steinberg C.E."/>
            <person name="Wang H."/>
            <person name="Li N."/>
            <person name="Qian L."/>
            <person name="Zhang G."/>
            <person name="Li Y."/>
            <person name="Yang H."/>
            <person name="Liu X."/>
            <person name="Wang J."/>
            <person name="Yin Y."/>
            <person name="Wang J."/>
        </authorList>
    </citation>
    <scope>NUCLEOTIDE SEQUENCE [LARGE SCALE GENOMIC DNA]</scope>
    <source>
        <strain evidence="12">05x7-T-G4-1.051#20</strain>
    </source>
</reference>
<keyword evidence="6" id="KW-0067">ATP-binding</keyword>
<dbReference type="InterPro" id="IPR027417">
    <property type="entry name" value="P-loop_NTPase"/>
</dbReference>
<dbReference type="InterPro" id="IPR028084">
    <property type="entry name" value="FNIP_N_dom"/>
</dbReference>
<dbReference type="InterPro" id="IPR026156">
    <property type="entry name" value="FNIP_fam"/>
</dbReference>
<keyword evidence="4" id="KW-0963">Cytoplasm</keyword>
<dbReference type="PROSITE" id="PS51836">
    <property type="entry name" value="DENN_FNIP12"/>
    <property type="match status" value="1"/>
</dbReference>
<dbReference type="InterPro" id="IPR003959">
    <property type="entry name" value="ATPase_AAA_core"/>
</dbReference>
<evidence type="ECO:0000256" key="9">
    <source>
        <dbReference type="ARBA" id="ARBA00035694"/>
    </source>
</evidence>
<dbReference type="PANTHER" id="PTHR21634:SF9">
    <property type="entry name" value="RE13835P"/>
    <property type="match status" value="1"/>
</dbReference>
<evidence type="ECO:0000256" key="10">
    <source>
        <dbReference type="SAM" id="MobiDB-lite"/>
    </source>
</evidence>
<dbReference type="Gene3D" id="1.10.8.60">
    <property type="match status" value="1"/>
</dbReference>
<keyword evidence="8" id="KW-0458">Lysosome</keyword>
<dbReference type="PRINTS" id="PR02073">
    <property type="entry name" value="FOLLICULNIP1"/>
</dbReference>
<dbReference type="InterPro" id="IPR037545">
    <property type="entry name" value="DENN_FNIP1/2"/>
</dbReference>